<feature type="domain" description="PilZ" evidence="1">
    <location>
        <begin position="96"/>
        <end position="210"/>
    </location>
</feature>
<organism evidence="3 4">
    <name type="scientific">Caloramator fervidus</name>
    <dbReference type="NCBI Taxonomy" id="29344"/>
    <lineage>
        <taxon>Bacteria</taxon>
        <taxon>Bacillati</taxon>
        <taxon>Bacillota</taxon>
        <taxon>Clostridia</taxon>
        <taxon>Eubacteriales</taxon>
        <taxon>Clostridiaceae</taxon>
        <taxon>Caloramator</taxon>
    </lineage>
</organism>
<protein>
    <submittedName>
        <fullName evidence="3">C-di-GMP-binding flagellar brake protein YcgR, contains PilZNR and PilZ domains</fullName>
    </submittedName>
</protein>
<gene>
    <name evidence="3" type="ORF">SAMN05660865_00326</name>
</gene>
<evidence type="ECO:0000259" key="2">
    <source>
        <dbReference type="Pfam" id="PF12945"/>
    </source>
</evidence>
<feature type="domain" description="Type III secretion system flagellar brake protein YcgR PilZN" evidence="2">
    <location>
        <begin position="9"/>
        <end position="89"/>
    </location>
</feature>
<keyword evidence="3" id="KW-0966">Cell projection</keyword>
<accession>A0A1H5SBF3</accession>
<dbReference type="Gene3D" id="2.40.10.220">
    <property type="entry name" value="predicted glycosyltransferase like domains"/>
    <property type="match status" value="1"/>
</dbReference>
<evidence type="ECO:0000313" key="4">
    <source>
        <dbReference type="Proteomes" id="UP000242850"/>
    </source>
</evidence>
<keyword evidence="3" id="KW-0969">Cilium</keyword>
<dbReference type="GO" id="GO:0035438">
    <property type="term" value="F:cyclic-di-GMP binding"/>
    <property type="evidence" value="ECO:0007669"/>
    <property type="project" value="InterPro"/>
</dbReference>
<dbReference type="Proteomes" id="UP000242850">
    <property type="component" value="Unassembled WGS sequence"/>
</dbReference>
<keyword evidence="3" id="KW-0282">Flagellum</keyword>
<dbReference type="Pfam" id="PF12945">
    <property type="entry name" value="PilZNR"/>
    <property type="match status" value="1"/>
</dbReference>
<dbReference type="InterPro" id="IPR009875">
    <property type="entry name" value="PilZ_domain"/>
</dbReference>
<dbReference type="RefSeq" id="WP_103895343.1">
    <property type="nucleotide sequence ID" value="NZ_FNUK01000002.1"/>
</dbReference>
<proteinExistence type="predicted"/>
<dbReference type="OrthoDB" id="3493at2"/>
<name>A0A1H5SBF3_9CLOT</name>
<dbReference type="InterPro" id="IPR009926">
    <property type="entry name" value="T3SS_YcgR_PilZN"/>
</dbReference>
<sequence length="221" mass="25604">MKILNIELKIGQKIDVMQDGIAYVSKIQDINENFLLIDVPTAGNRYFITYPGRVIEFYVPNEKDVTKCRSIVLGKKRENNIEMLIISLPDIVERVQRREYFRLPISMEVSYVTLPPGKKFLNLKDVPSLYFEQLNKALTLDISGGGIKILAKEKAQVGSNVLLILNIPEEVILLTTVVRVEEAENKFFRLALKYENIDEKTRDIIIRFIFNKMREQIKLLK</sequence>
<keyword evidence="4" id="KW-1185">Reference proteome</keyword>
<dbReference type="Pfam" id="PF07238">
    <property type="entry name" value="PilZ"/>
    <property type="match status" value="1"/>
</dbReference>
<dbReference type="AlphaFoldDB" id="A0A1H5SBF3"/>
<evidence type="ECO:0000259" key="1">
    <source>
        <dbReference type="Pfam" id="PF07238"/>
    </source>
</evidence>
<evidence type="ECO:0000313" key="3">
    <source>
        <dbReference type="EMBL" id="SEF47734.1"/>
    </source>
</evidence>
<dbReference type="EMBL" id="FNUK01000002">
    <property type="protein sequence ID" value="SEF47734.1"/>
    <property type="molecule type" value="Genomic_DNA"/>
</dbReference>
<reference evidence="4" key="1">
    <citation type="submission" date="2016-10" db="EMBL/GenBank/DDBJ databases">
        <authorList>
            <person name="Varghese N."/>
            <person name="Submissions S."/>
        </authorList>
    </citation>
    <scope>NUCLEOTIDE SEQUENCE [LARGE SCALE GENOMIC DNA]</scope>
    <source>
        <strain evidence="4">DSM 5463</strain>
    </source>
</reference>